<evidence type="ECO:0000313" key="2">
    <source>
        <dbReference type="EnsemblPlants" id="ONIVA11G11110.1"/>
    </source>
</evidence>
<dbReference type="Proteomes" id="UP000006591">
    <property type="component" value="Chromosome 11"/>
</dbReference>
<reference evidence="2" key="2">
    <citation type="submission" date="2018-04" db="EMBL/GenBank/DDBJ databases">
        <title>OnivRS2 (Oryza nivara Reference Sequence Version 2).</title>
        <authorList>
            <person name="Zhang J."/>
            <person name="Kudrna D."/>
            <person name="Lee S."/>
            <person name="Talag J."/>
            <person name="Rajasekar S."/>
            <person name="Welchert J."/>
            <person name="Hsing Y.-I."/>
            <person name="Wing R.A."/>
        </authorList>
    </citation>
    <scope>NUCLEOTIDE SEQUENCE [LARGE SCALE GENOMIC DNA]</scope>
    <source>
        <strain evidence="2">SL10</strain>
    </source>
</reference>
<dbReference type="EnsemblPlants" id="ONIVA11G11110.1">
    <property type="protein sequence ID" value="ONIVA11G11110.1"/>
    <property type="gene ID" value="ONIVA11G11110"/>
</dbReference>
<feature type="compositionally biased region" description="Polar residues" evidence="1">
    <location>
        <begin position="1"/>
        <end position="11"/>
    </location>
</feature>
<feature type="compositionally biased region" description="Basic and acidic residues" evidence="1">
    <location>
        <begin position="14"/>
        <end position="23"/>
    </location>
</feature>
<accession>A0A0E0J191</accession>
<protein>
    <submittedName>
        <fullName evidence="2">Uncharacterized protein</fullName>
    </submittedName>
</protein>
<dbReference type="Gramene" id="ONIVA11G11110.1">
    <property type="protein sequence ID" value="ONIVA11G11110.1"/>
    <property type="gene ID" value="ONIVA11G11110"/>
</dbReference>
<dbReference type="AlphaFoldDB" id="A0A0E0J191"/>
<reference evidence="2" key="1">
    <citation type="submission" date="2015-04" db="UniProtKB">
        <authorList>
            <consortium name="EnsemblPlants"/>
        </authorList>
    </citation>
    <scope>IDENTIFICATION</scope>
    <source>
        <strain evidence="2">SL10</strain>
    </source>
</reference>
<sequence>MDITTTPSGSSRGDVARAARPAEGDPTVTRGRSGKTPVSSCRQSRHRTARGERRRMAAMAGHG</sequence>
<name>A0A0E0J191_ORYNI</name>
<evidence type="ECO:0000313" key="3">
    <source>
        <dbReference type="Proteomes" id="UP000006591"/>
    </source>
</evidence>
<organism evidence="2">
    <name type="scientific">Oryza nivara</name>
    <name type="common">Indian wild rice</name>
    <name type="synonym">Oryza sativa f. spontanea</name>
    <dbReference type="NCBI Taxonomy" id="4536"/>
    <lineage>
        <taxon>Eukaryota</taxon>
        <taxon>Viridiplantae</taxon>
        <taxon>Streptophyta</taxon>
        <taxon>Embryophyta</taxon>
        <taxon>Tracheophyta</taxon>
        <taxon>Spermatophyta</taxon>
        <taxon>Magnoliopsida</taxon>
        <taxon>Liliopsida</taxon>
        <taxon>Poales</taxon>
        <taxon>Poaceae</taxon>
        <taxon>BOP clade</taxon>
        <taxon>Oryzoideae</taxon>
        <taxon>Oryzeae</taxon>
        <taxon>Oryzinae</taxon>
        <taxon>Oryza</taxon>
    </lineage>
</organism>
<proteinExistence type="predicted"/>
<dbReference type="HOGENOM" id="CLU_2889671_0_0_1"/>
<keyword evidence="3" id="KW-1185">Reference proteome</keyword>
<feature type="region of interest" description="Disordered" evidence="1">
    <location>
        <begin position="1"/>
        <end position="63"/>
    </location>
</feature>
<evidence type="ECO:0000256" key="1">
    <source>
        <dbReference type="SAM" id="MobiDB-lite"/>
    </source>
</evidence>